<feature type="domain" description="SPI-1 type 3 secretion system secretin N0" evidence="3">
    <location>
        <begin position="249"/>
        <end position="303"/>
    </location>
</feature>
<protein>
    <submittedName>
        <fullName evidence="4">Fe2+-dicitrate sensor protein</fullName>
    </submittedName>
</protein>
<dbReference type="EMBL" id="CP008956">
    <property type="protein sequence ID" value="QJQ03313.1"/>
    <property type="molecule type" value="Genomic_DNA"/>
</dbReference>
<evidence type="ECO:0000259" key="2">
    <source>
        <dbReference type="Pfam" id="PF16220"/>
    </source>
</evidence>
<dbReference type="InterPro" id="IPR049034">
    <property type="entry name" value="T3S_SPI-1_N0"/>
</dbReference>
<dbReference type="PANTHER" id="PTHR30273">
    <property type="entry name" value="PERIPLASMIC SIGNAL SENSOR AND SIGMA FACTOR ACTIVATOR FECR-RELATED"/>
    <property type="match status" value="1"/>
</dbReference>
<dbReference type="PANTHER" id="PTHR30273:SF2">
    <property type="entry name" value="PROTEIN FECR"/>
    <property type="match status" value="1"/>
</dbReference>
<evidence type="ECO:0000313" key="5">
    <source>
        <dbReference type="Proteomes" id="UP000501648"/>
    </source>
</evidence>
<dbReference type="GO" id="GO:0016989">
    <property type="term" value="F:sigma factor antagonist activity"/>
    <property type="evidence" value="ECO:0007669"/>
    <property type="project" value="TreeGrafter"/>
</dbReference>
<dbReference type="AlphaFoldDB" id="A0A6M3ZYL3"/>
<dbReference type="InterPro" id="IPR012373">
    <property type="entry name" value="Ferrdict_sens_TM"/>
</dbReference>
<proteinExistence type="predicted"/>
<sequence>MSRRNKLKDPVKAAIAWEVVMRSGEASAEEQARFAEWCCASTANQAAWDALQQKLTPFRSFGQSREAHGAGRQALLEAGESRRRMLRAGLSGTIGLTVVGVLGYRGLQVFMDEPTLSTGTGEIRQAALNPDIHVTLDAGTTVQAIATASSNTWRMESGQMLVEAMHNSKPFEILTARGNLQARTARFSFSSYETHSLIALEQGSATLTTPDGTIKTIVRGDVVSLKDAGVERTNLSLSNAIAWTRGLLVASDQAVADVIGVLRRHRPGVIHITRAAAAKHVSGIFDMRAPDTVLRQLAETVSLKVESYGRLLVMVSVA</sequence>
<evidence type="ECO:0000313" key="4">
    <source>
        <dbReference type="EMBL" id="QJQ03313.1"/>
    </source>
</evidence>
<dbReference type="InterPro" id="IPR006860">
    <property type="entry name" value="FecR"/>
</dbReference>
<feature type="domain" description="FecR protein" evidence="1">
    <location>
        <begin position="115"/>
        <end position="205"/>
    </location>
</feature>
<feature type="domain" description="FecR N-terminal" evidence="2">
    <location>
        <begin position="13"/>
        <end position="53"/>
    </location>
</feature>
<dbReference type="Proteomes" id="UP000501648">
    <property type="component" value="Chromosome"/>
</dbReference>
<organism evidence="4 5">
    <name type="scientific">Herbaspirillum rubrisubalbicans Os34</name>
    <dbReference type="NCBI Taxonomy" id="1235827"/>
    <lineage>
        <taxon>Bacteria</taxon>
        <taxon>Pseudomonadati</taxon>
        <taxon>Pseudomonadota</taxon>
        <taxon>Betaproteobacteria</taxon>
        <taxon>Burkholderiales</taxon>
        <taxon>Oxalobacteraceae</taxon>
        <taxon>Herbaspirillum</taxon>
    </lineage>
</organism>
<evidence type="ECO:0000259" key="1">
    <source>
        <dbReference type="Pfam" id="PF04773"/>
    </source>
</evidence>
<gene>
    <name evidence="4" type="ORF">C798_24695</name>
</gene>
<dbReference type="InterPro" id="IPR032623">
    <property type="entry name" value="FecR_N"/>
</dbReference>
<reference evidence="4 5" key="1">
    <citation type="journal article" date="2012" name="J. Bacteriol.">
        <title>Genome sequence of the pathogenic Herbaspirillum seropedicae strain Os34, isolated from rice roots.</title>
        <authorList>
            <person name="Ye W."/>
            <person name="Ye S."/>
            <person name="Liu J."/>
            <person name="Chang S."/>
            <person name="Chen M."/>
            <person name="Zhu B."/>
            <person name="Guo L."/>
            <person name="An Q."/>
        </authorList>
    </citation>
    <scope>NUCLEOTIDE SEQUENCE [LARGE SCALE GENOMIC DNA]</scope>
    <source>
        <strain evidence="4 5">Os34</strain>
    </source>
</reference>
<dbReference type="Pfam" id="PF16220">
    <property type="entry name" value="DUF4880"/>
    <property type="match status" value="1"/>
</dbReference>
<evidence type="ECO:0000259" key="3">
    <source>
        <dbReference type="Pfam" id="PF21304"/>
    </source>
</evidence>
<dbReference type="PIRSF" id="PIRSF018266">
    <property type="entry name" value="FecR"/>
    <property type="match status" value="1"/>
</dbReference>
<dbReference type="Pfam" id="PF04773">
    <property type="entry name" value="FecR"/>
    <property type="match status" value="1"/>
</dbReference>
<dbReference type="Gene3D" id="2.60.120.1440">
    <property type="match status" value="1"/>
</dbReference>
<name>A0A6M3ZYL3_9BURK</name>
<accession>A0A6M3ZYL3</accession>
<dbReference type="Pfam" id="PF21304">
    <property type="entry name" value="T3S_SPI-1_N0"/>
    <property type="match status" value="1"/>
</dbReference>
<dbReference type="Gene3D" id="3.55.50.30">
    <property type="match status" value="1"/>
</dbReference>